<reference evidence="2" key="1">
    <citation type="submission" date="2014-05" db="EMBL/GenBank/DDBJ databases">
        <authorList>
            <person name="Chronopoulou M."/>
        </authorList>
    </citation>
    <scope>NUCLEOTIDE SEQUENCE</scope>
    <source>
        <tissue evidence="2">Whole organism</tissue>
    </source>
</reference>
<evidence type="ECO:0000313" key="2">
    <source>
        <dbReference type="EMBL" id="CDW27289.1"/>
    </source>
</evidence>
<accession>A0A0K2TMY4</accession>
<proteinExistence type="predicted"/>
<sequence>MIENYVGSRFQGLPLTPRSYHCH</sequence>
<dbReference type="AlphaFoldDB" id="A0A0K2TMY4"/>
<protein>
    <submittedName>
        <fullName evidence="2">Uncharacterized protein</fullName>
    </submittedName>
</protein>
<evidence type="ECO:0000256" key="1">
    <source>
        <dbReference type="SAM" id="MobiDB-lite"/>
    </source>
</evidence>
<feature type="region of interest" description="Disordered" evidence="1">
    <location>
        <begin position="1"/>
        <end position="23"/>
    </location>
</feature>
<name>A0A0K2TMY4_LEPSM</name>
<organism evidence="2">
    <name type="scientific">Lepeophtheirus salmonis</name>
    <name type="common">Salmon louse</name>
    <name type="synonym">Caligus salmonis</name>
    <dbReference type="NCBI Taxonomy" id="72036"/>
    <lineage>
        <taxon>Eukaryota</taxon>
        <taxon>Metazoa</taxon>
        <taxon>Ecdysozoa</taxon>
        <taxon>Arthropoda</taxon>
        <taxon>Crustacea</taxon>
        <taxon>Multicrustacea</taxon>
        <taxon>Hexanauplia</taxon>
        <taxon>Copepoda</taxon>
        <taxon>Siphonostomatoida</taxon>
        <taxon>Caligidae</taxon>
        <taxon>Lepeophtheirus</taxon>
    </lineage>
</organism>
<dbReference type="EMBL" id="HACA01009928">
    <property type="protein sequence ID" value="CDW27289.1"/>
    <property type="molecule type" value="Transcribed_RNA"/>
</dbReference>